<dbReference type="EMBL" id="JBHSGA010000025">
    <property type="protein sequence ID" value="MFC4528971.1"/>
    <property type="molecule type" value="Genomic_DNA"/>
</dbReference>
<name>A0ABV9C7C2_9GAMM</name>
<evidence type="ECO:0000313" key="2">
    <source>
        <dbReference type="EMBL" id="MFC4528971.1"/>
    </source>
</evidence>
<feature type="transmembrane region" description="Helical" evidence="1">
    <location>
        <begin position="7"/>
        <end position="27"/>
    </location>
</feature>
<evidence type="ECO:0008006" key="4">
    <source>
        <dbReference type="Google" id="ProtNLM"/>
    </source>
</evidence>
<proteinExistence type="predicted"/>
<accession>A0ABV9C7C2</accession>
<evidence type="ECO:0000256" key="1">
    <source>
        <dbReference type="SAM" id="Phobius"/>
    </source>
</evidence>
<sequence length="49" mass="5555">MGRLSRFYPLLIVALLVFYFVLAFWVLHPTASVAYSQYYLSGSQAVTPP</sequence>
<protein>
    <recommendedName>
        <fullName evidence="4">Sugar ABC transporter permease</fullName>
    </recommendedName>
</protein>
<dbReference type="Proteomes" id="UP001595961">
    <property type="component" value="Unassembled WGS sequence"/>
</dbReference>
<evidence type="ECO:0000313" key="3">
    <source>
        <dbReference type="Proteomes" id="UP001595961"/>
    </source>
</evidence>
<keyword evidence="3" id="KW-1185">Reference proteome</keyword>
<keyword evidence="1" id="KW-1133">Transmembrane helix</keyword>
<comment type="caution">
    <text evidence="2">The sequence shown here is derived from an EMBL/GenBank/DDBJ whole genome shotgun (WGS) entry which is preliminary data.</text>
</comment>
<organism evidence="2 3">
    <name type="scientific">Dyella halodurans</name>
    <dbReference type="NCBI Taxonomy" id="1920171"/>
    <lineage>
        <taxon>Bacteria</taxon>
        <taxon>Pseudomonadati</taxon>
        <taxon>Pseudomonadota</taxon>
        <taxon>Gammaproteobacteria</taxon>
        <taxon>Lysobacterales</taxon>
        <taxon>Rhodanobacteraceae</taxon>
        <taxon>Dyella</taxon>
    </lineage>
</organism>
<keyword evidence="1" id="KW-0472">Membrane</keyword>
<gene>
    <name evidence="2" type="ORF">ACFO5W_20170</name>
</gene>
<reference evidence="3" key="1">
    <citation type="journal article" date="2019" name="Int. J. Syst. Evol. Microbiol.">
        <title>The Global Catalogue of Microorganisms (GCM) 10K type strain sequencing project: providing services to taxonomists for standard genome sequencing and annotation.</title>
        <authorList>
            <consortium name="The Broad Institute Genomics Platform"/>
            <consortium name="The Broad Institute Genome Sequencing Center for Infectious Disease"/>
            <person name="Wu L."/>
            <person name="Ma J."/>
        </authorList>
    </citation>
    <scope>NUCLEOTIDE SEQUENCE [LARGE SCALE GENOMIC DNA]</scope>
    <source>
        <strain evidence="3">CCM 4481</strain>
    </source>
</reference>
<dbReference type="RefSeq" id="WP_266151644.1">
    <property type="nucleotide sequence ID" value="NZ_CP064028.1"/>
</dbReference>
<keyword evidence="1" id="KW-0812">Transmembrane</keyword>